<dbReference type="Gene3D" id="3.40.190.80">
    <property type="match status" value="1"/>
</dbReference>
<feature type="binding site" evidence="12">
    <location>
        <position position="91"/>
    </location>
    <ligand>
        <name>Mg(2+)</name>
        <dbReference type="ChEBI" id="CHEBI:18420"/>
        <label>1</label>
    </ligand>
</feature>
<dbReference type="SUPFAM" id="SSF56655">
    <property type="entry name" value="Carbohydrate phosphatase"/>
    <property type="match status" value="1"/>
</dbReference>
<dbReference type="NCBIfam" id="NF006779">
    <property type="entry name" value="PRK09293.1-3"/>
    <property type="match status" value="1"/>
</dbReference>
<dbReference type="Pfam" id="PF18913">
    <property type="entry name" value="FBPase_C"/>
    <property type="match status" value="1"/>
</dbReference>
<evidence type="ECO:0000256" key="12">
    <source>
        <dbReference type="HAMAP-Rule" id="MF_01855"/>
    </source>
</evidence>
<dbReference type="InterPro" id="IPR000146">
    <property type="entry name" value="FBPase_class-1"/>
</dbReference>
<gene>
    <name evidence="12" type="primary">fbp</name>
    <name evidence="16" type="ORF">SAMN05660835_01704</name>
</gene>
<dbReference type="GO" id="GO:0005829">
    <property type="term" value="C:cytosol"/>
    <property type="evidence" value="ECO:0007669"/>
    <property type="project" value="TreeGrafter"/>
</dbReference>
<evidence type="ECO:0000313" key="16">
    <source>
        <dbReference type="EMBL" id="SDC98255.1"/>
    </source>
</evidence>
<feature type="binding site" evidence="12">
    <location>
        <begin position="116"/>
        <end position="119"/>
    </location>
    <ligand>
        <name>substrate</name>
    </ligand>
</feature>
<dbReference type="HAMAP" id="MF_01855">
    <property type="entry name" value="FBPase_class1"/>
    <property type="match status" value="1"/>
</dbReference>
<dbReference type="PANTHER" id="PTHR11556:SF35">
    <property type="entry name" value="SEDOHEPTULOSE-1,7-BISPHOSPHATASE, CHLOROPLASTIC"/>
    <property type="match status" value="1"/>
</dbReference>
<keyword evidence="7 12" id="KW-0378">Hydrolase</keyword>
<comment type="subunit">
    <text evidence="12">Homotetramer.</text>
</comment>
<comment type="subcellular location">
    <subcellularLocation>
        <location evidence="12">Cytoplasm</location>
    </subcellularLocation>
</comment>
<dbReference type="PROSITE" id="PS00124">
    <property type="entry name" value="FBPASE"/>
    <property type="match status" value="1"/>
</dbReference>
<dbReference type="GO" id="GO:0042132">
    <property type="term" value="F:fructose 1,6-bisphosphate 1-phosphatase activity"/>
    <property type="evidence" value="ECO:0007669"/>
    <property type="project" value="UniProtKB-UniRule"/>
</dbReference>
<comment type="pathway">
    <text evidence="2">Carbohydrate biosynthesis; Calvin cycle.</text>
</comment>
<keyword evidence="17" id="KW-1185">Reference proteome</keyword>
<dbReference type="FunFam" id="3.40.190.80:FF:000001">
    <property type="entry name" value="Fructose-1,6-bisphosphatase class 1"/>
    <property type="match status" value="1"/>
</dbReference>
<evidence type="ECO:0000256" key="4">
    <source>
        <dbReference type="ARBA" id="ARBA00013093"/>
    </source>
</evidence>
<evidence type="ECO:0000256" key="1">
    <source>
        <dbReference type="ARBA" id="ARBA00001273"/>
    </source>
</evidence>
<dbReference type="GO" id="GO:0005986">
    <property type="term" value="P:sucrose biosynthetic process"/>
    <property type="evidence" value="ECO:0007669"/>
    <property type="project" value="TreeGrafter"/>
</dbReference>
<dbReference type="CDD" id="cd00354">
    <property type="entry name" value="FBPase"/>
    <property type="match status" value="1"/>
</dbReference>
<dbReference type="EC" id="3.1.3.11" evidence="4 12"/>
<sequence>MALINLSRFILEEQRRFKEATGDFTIILEQIAFASKIIAREVNKAGLVNILGSLDTQNIFGETQQKLDVFANQKMIEALDHIGKVCVMASEEVETAIEIPPKYQKGKYVVVFDPLDGSSNIDVNVSIGTIFGIFRKKEEECSLEDNLLQKGRDLIAAGYVVYGSSTMFVYCAGGSVNGFTLDPSVGEFLLSHPDIKIPPKGNIYSVNEANSNKWDKKIRDYIETLKDQGYTSRYIGSLVSDFHRNLLKGGVFLYPADEKNKKGKLRLLYEAFPLSYIVEHAGGASCDGLVDILDKTPQTLHDRTPLIIGSKYEVDLFKKMTSI</sequence>
<comment type="catalytic activity">
    <reaction evidence="1 12">
        <text>beta-D-fructose 1,6-bisphosphate + H2O = beta-D-fructose 6-phosphate + phosphate</text>
        <dbReference type="Rhea" id="RHEA:11064"/>
        <dbReference type="ChEBI" id="CHEBI:15377"/>
        <dbReference type="ChEBI" id="CHEBI:32966"/>
        <dbReference type="ChEBI" id="CHEBI:43474"/>
        <dbReference type="ChEBI" id="CHEBI:57634"/>
        <dbReference type="EC" id="3.1.3.11"/>
    </reaction>
</comment>
<keyword evidence="5 12" id="KW-0963">Cytoplasm</keyword>
<dbReference type="GO" id="GO:0030388">
    <property type="term" value="P:fructose 1,6-bisphosphate metabolic process"/>
    <property type="evidence" value="ECO:0007669"/>
    <property type="project" value="TreeGrafter"/>
</dbReference>
<evidence type="ECO:0000313" key="17">
    <source>
        <dbReference type="Proteomes" id="UP000199411"/>
    </source>
</evidence>
<reference evidence="17" key="1">
    <citation type="submission" date="2016-10" db="EMBL/GenBank/DDBJ databases">
        <authorList>
            <person name="Varghese N."/>
            <person name="Submissions S."/>
        </authorList>
    </citation>
    <scope>NUCLEOTIDE SEQUENCE [LARGE SCALE GENOMIC DNA]</scope>
    <source>
        <strain evidence="17">DSM 8415</strain>
    </source>
</reference>
<evidence type="ECO:0000256" key="5">
    <source>
        <dbReference type="ARBA" id="ARBA00022490"/>
    </source>
</evidence>
<dbReference type="PANTHER" id="PTHR11556">
    <property type="entry name" value="FRUCTOSE-1,6-BISPHOSPHATASE-RELATED"/>
    <property type="match status" value="1"/>
</dbReference>
<dbReference type="GO" id="GO:0006000">
    <property type="term" value="P:fructose metabolic process"/>
    <property type="evidence" value="ECO:0007669"/>
    <property type="project" value="TreeGrafter"/>
</dbReference>
<evidence type="ECO:0000256" key="11">
    <source>
        <dbReference type="ARBA" id="ARBA00081210"/>
    </source>
</evidence>
<dbReference type="Proteomes" id="UP000199411">
    <property type="component" value="Unassembled WGS sequence"/>
</dbReference>
<dbReference type="GO" id="GO:0006002">
    <property type="term" value="P:fructose 6-phosphate metabolic process"/>
    <property type="evidence" value="ECO:0007669"/>
    <property type="project" value="TreeGrafter"/>
</dbReference>
<feature type="binding site" evidence="12">
    <location>
        <position position="264"/>
    </location>
    <ligand>
        <name>substrate</name>
    </ligand>
</feature>
<comment type="caution">
    <text evidence="12">Lacks conserved residue(s) required for the propagation of feature annotation.</text>
</comment>
<evidence type="ECO:0000259" key="15">
    <source>
        <dbReference type="Pfam" id="PF18913"/>
    </source>
</evidence>
<evidence type="ECO:0000256" key="13">
    <source>
        <dbReference type="RuleBase" id="RU000508"/>
    </source>
</evidence>
<dbReference type="GO" id="GO:0006094">
    <property type="term" value="P:gluconeogenesis"/>
    <property type="evidence" value="ECO:0007669"/>
    <property type="project" value="UniProtKB-UniRule"/>
</dbReference>
<dbReference type="PRINTS" id="PR00115">
    <property type="entry name" value="F16BPHPHTASE"/>
</dbReference>
<evidence type="ECO:0000256" key="3">
    <source>
        <dbReference type="ARBA" id="ARBA00010941"/>
    </source>
</evidence>
<dbReference type="InterPro" id="IPR020548">
    <property type="entry name" value="Fructose_bisphosphatase_AS"/>
</dbReference>
<keyword evidence="6 12" id="KW-0479">Metal-binding</keyword>
<dbReference type="RefSeq" id="WP_092129616.1">
    <property type="nucleotide sequence ID" value="NZ_FMYU01000014.1"/>
</dbReference>
<evidence type="ECO:0000256" key="10">
    <source>
        <dbReference type="ARBA" id="ARBA00072069"/>
    </source>
</evidence>
<evidence type="ECO:0000256" key="6">
    <source>
        <dbReference type="ARBA" id="ARBA00022723"/>
    </source>
</evidence>
<accession>A0A1G6R2G6</accession>
<dbReference type="EMBL" id="FMYU01000014">
    <property type="protein sequence ID" value="SDC98255.1"/>
    <property type="molecule type" value="Genomic_DNA"/>
</dbReference>
<dbReference type="InterPro" id="IPR033391">
    <property type="entry name" value="FBPase_N"/>
</dbReference>
<dbReference type="GO" id="GO:0000287">
    <property type="term" value="F:magnesium ion binding"/>
    <property type="evidence" value="ECO:0007669"/>
    <property type="project" value="UniProtKB-UniRule"/>
</dbReference>
<dbReference type="Pfam" id="PF00316">
    <property type="entry name" value="FBPase"/>
    <property type="match status" value="1"/>
</dbReference>
<feature type="domain" description="Fructose-1-6-bisphosphatase class I N-terminal" evidence="14">
    <location>
        <begin position="5"/>
        <end position="193"/>
    </location>
</feature>
<feature type="binding site" evidence="12">
    <location>
        <position position="116"/>
    </location>
    <ligand>
        <name>Mg(2+)</name>
        <dbReference type="ChEBI" id="CHEBI:18420"/>
        <label>2</label>
    </ligand>
</feature>
<protein>
    <recommendedName>
        <fullName evidence="10 12">Fructose-1,6-bisphosphatase class 1</fullName>
        <shortName evidence="12">FBPase class 1</shortName>
        <ecNumber evidence="4 12">3.1.3.11</ecNumber>
    </recommendedName>
    <alternativeName>
        <fullName evidence="11 12">D-fructose-1,6-bisphosphate 1-phosphohydrolase class 1</fullName>
    </alternativeName>
</protein>
<evidence type="ECO:0000256" key="2">
    <source>
        <dbReference type="ARBA" id="ARBA00005215"/>
    </source>
</evidence>
<feature type="binding site" evidence="12">
    <location>
        <position position="115"/>
    </location>
    <ligand>
        <name>Mg(2+)</name>
        <dbReference type="ChEBI" id="CHEBI:18420"/>
        <label>1</label>
    </ligand>
</feature>
<feature type="binding site" evidence="12">
    <location>
        <position position="234"/>
    </location>
    <ligand>
        <name>substrate</name>
    </ligand>
</feature>
<organism evidence="16 17">
    <name type="scientific">Desulfurella multipotens</name>
    <dbReference type="NCBI Taxonomy" id="79269"/>
    <lineage>
        <taxon>Bacteria</taxon>
        <taxon>Pseudomonadati</taxon>
        <taxon>Campylobacterota</taxon>
        <taxon>Desulfurellia</taxon>
        <taxon>Desulfurellales</taxon>
        <taxon>Desulfurellaceae</taxon>
        <taxon>Desulfurella</taxon>
    </lineage>
</organism>
<dbReference type="Gene3D" id="3.30.540.10">
    <property type="entry name" value="Fructose-1,6-Bisphosphatase, subunit A, domain 1"/>
    <property type="match status" value="1"/>
</dbReference>
<evidence type="ECO:0000256" key="7">
    <source>
        <dbReference type="ARBA" id="ARBA00022801"/>
    </source>
</evidence>
<dbReference type="NCBIfam" id="NF006778">
    <property type="entry name" value="PRK09293.1-1"/>
    <property type="match status" value="1"/>
</dbReference>
<feature type="binding site" evidence="12">
    <location>
        <position position="207"/>
    </location>
    <ligand>
        <name>substrate</name>
    </ligand>
</feature>
<feature type="domain" description="Fructose-1-6-bisphosphatase class 1 C-terminal" evidence="15">
    <location>
        <begin position="197"/>
        <end position="320"/>
    </location>
</feature>
<proteinExistence type="inferred from homology"/>
<evidence type="ECO:0000256" key="8">
    <source>
        <dbReference type="ARBA" id="ARBA00022842"/>
    </source>
</evidence>
<keyword evidence="9 12" id="KW-0119">Carbohydrate metabolism</keyword>
<dbReference type="InterPro" id="IPR028343">
    <property type="entry name" value="FBPtase"/>
</dbReference>
<dbReference type="OrthoDB" id="9806756at2"/>
<comment type="similarity">
    <text evidence="3 12 13">Belongs to the FBPase class 1 family.</text>
</comment>
<feature type="binding site" evidence="12">
    <location>
        <position position="113"/>
    </location>
    <ligand>
        <name>Mg(2+)</name>
        <dbReference type="ChEBI" id="CHEBI:18420"/>
        <label>1</label>
    </ligand>
</feature>
<name>A0A1G6R2G6_9BACT</name>
<evidence type="ECO:0000259" key="14">
    <source>
        <dbReference type="Pfam" id="PF00316"/>
    </source>
</evidence>
<feature type="binding site" evidence="12">
    <location>
        <position position="113"/>
    </location>
    <ligand>
        <name>Mg(2+)</name>
        <dbReference type="ChEBI" id="CHEBI:18420"/>
        <label>2</label>
    </ligand>
</feature>
<dbReference type="FunFam" id="3.30.540.10:FF:000002">
    <property type="entry name" value="Fructose-1,6-bisphosphatase class 1"/>
    <property type="match status" value="1"/>
</dbReference>
<dbReference type="PIRSF" id="PIRSF500210">
    <property type="entry name" value="FBPtase"/>
    <property type="match status" value="1"/>
</dbReference>
<dbReference type="PIRSF" id="PIRSF000904">
    <property type="entry name" value="FBPtase_SBPase"/>
    <property type="match status" value="1"/>
</dbReference>
<dbReference type="AlphaFoldDB" id="A0A1G6R2G6"/>
<dbReference type="InterPro" id="IPR044015">
    <property type="entry name" value="FBPase_C_dom"/>
</dbReference>
<evidence type="ECO:0000256" key="9">
    <source>
        <dbReference type="ARBA" id="ARBA00023277"/>
    </source>
</evidence>
<keyword evidence="8 12" id="KW-0460">Magnesium</keyword>
<feature type="binding site" evidence="12">
    <location>
        <position position="270"/>
    </location>
    <ligand>
        <name>Mg(2+)</name>
        <dbReference type="ChEBI" id="CHEBI:18420"/>
        <label>2</label>
    </ligand>
</feature>
<comment type="cofactor">
    <cofactor evidence="12">
        <name>Mg(2+)</name>
        <dbReference type="ChEBI" id="CHEBI:18420"/>
    </cofactor>
    <text evidence="12">Binds 2 magnesium ions per subunit.</text>
</comment>